<feature type="transmembrane region" description="Helical" evidence="2">
    <location>
        <begin position="29"/>
        <end position="47"/>
    </location>
</feature>
<protein>
    <submittedName>
        <fullName evidence="3">Uncharacterized protein</fullName>
    </submittedName>
</protein>
<keyword evidence="2" id="KW-0472">Membrane</keyword>
<feature type="compositionally biased region" description="Acidic residues" evidence="1">
    <location>
        <begin position="1"/>
        <end position="10"/>
    </location>
</feature>
<accession>A0ABY5E6P2</accession>
<sequence>MQNKDFDDELSMDKIEDYDGNESSQKKKTVRNVIVVLLIVGAAFAYFKATSVPDDYIGTPEKPGITATKH</sequence>
<proteinExistence type="predicted"/>
<dbReference type="Proteomes" id="UP001060012">
    <property type="component" value="Chromosome"/>
</dbReference>
<evidence type="ECO:0000256" key="1">
    <source>
        <dbReference type="SAM" id="MobiDB-lite"/>
    </source>
</evidence>
<dbReference type="EMBL" id="CP100595">
    <property type="protein sequence ID" value="UTJ07537.1"/>
    <property type="molecule type" value="Genomic_DNA"/>
</dbReference>
<keyword evidence="2" id="KW-0812">Transmembrane</keyword>
<evidence type="ECO:0000256" key="2">
    <source>
        <dbReference type="SAM" id="Phobius"/>
    </source>
</evidence>
<organism evidence="3 4">
    <name type="scientific">Arcobacter roscoffensis</name>
    <dbReference type="NCBI Taxonomy" id="2961520"/>
    <lineage>
        <taxon>Bacteria</taxon>
        <taxon>Pseudomonadati</taxon>
        <taxon>Campylobacterota</taxon>
        <taxon>Epsilonproteobacteria</taxon>
        <taxon>Campylobacterales</taxon>
        <taxon>Arcobacteraceae</taxon>
        <taxon>Arcobacter</taxon>
    </lineage>
</organism>
<reference evidence="3" key="1">
    <citation type="submission" date="2022-07" db="EMBL/GenBank/DDBJ databases">
        <title>Arcobacter roscoffensis sp. nov., a marine bacterium isolated from coastal seawater collected from Roscoff, France.</title>
        <authorList>
            <person name="Pascual J."/>
            <person name="Lepeaux C."/>
            <person name="Methner A."/>
            <person name="Overmann J."/>
        </authorList>
    </citation>
    <scope>NUCLEOTIDE SEQUENCE</scope>
    <source>
        <strain evidence="3">ARW1-2F2</strain>
    </source>
</reference>
<dbReference type="RefSeq" id="WP_254577711.1">
    <property type="nucleotide sequence ID" value="NZ_CP100595.1"/>
</dbReference>
<gene>
    <name evidence="3" type="ORF">NJU99_05415</name>
</gene>
<keyword evidence="2" id="KW-1133">Transmembrane helix</keyword>
<feature type="region of interest" description="Disordered" evidence="1">
    <location>
        <begin position="1"/>
        <end position="26"/>
    </location>
</feature>
<keyword evidence="4" id="KW-1185">Reference proteome</keyword>
<evidence type="ECO:0000313" key="3">
    <source>
        <dbReference type="EMBL" id="UTJ07537.1"/>
    </source>
</evidence>
<name>A0ABY5E6P2_9BACT</name>
<evidence type="ECO:0000313" key="4">
    <source>
        <dbReference type="Proteomes" id="UP001060012"/>
    </source>
</evidence>